<dbReference type="EMBL" id="QKYT01000280">
    <property type="protein sequence ID" value="RIA88069.1"/>
    <property type="molecule type" value="Genomic_DNA"/>
</dbReference>
<organism evidence="1 2">
    <name type="scientific">Glomus cerebriforme</name>
    <dbReference type="NCBI Taxonomy" id="658196"/>
    <lineage>
        <taxon>Eukaryota</taxon>
        <taxon>Fungi</taxon>
        <taxon>Fungi incertae sedis</taxon>
        <taxon>Mucoromycota</taxon>
        <taxon>Glomeromycotina</taxon>
        <taxon>Glomeromycetes</taxon>
        <taxon>Glomerales</taxon>
        <taxon>Glomeraceae</taxon>
        <taxon>Glomus</taxon>
    </lineage>
</organism>
<reference evidence="1 2" key="1">
    <citation type="submission" date="2018-06" db="EMBL/GenBank/DDBJ databases">
        <title>Comparative genomics reveals the genomic features of Rhizophagus irregularis, R. cerebriforme, R. diaphanum and Gigaspora rosea, and their symbiotic lifestyle signature.</title>
        <authorList>
            <person name="Morin E."/>
            <person name="San Clemente H."/>
            <person name="Chen E.C.H."/>
            <person name="De La Providencia I."/>
            <person name="Hainaut M."/>
            <person name="Kuo A."/>
            <person name="Kohler A."/>
            <person name="Murat C."/>
            <person name="Tang N."/>
            <person name="Roy S."/>
            <person name="Loubradou J."/>
            <person name="Henrissat B."/>
            <person name="Grigoriev I.V."/>
            <person name="Corradi N."/>
            <person name="Roux C."/>
            <person name="Martin F.M."/>
        </authorList>
    </citation>
    <scope>NUCLEOTIDE SEQUENCE [LARGE SCALE GENOMIC DNA]</scope>
    <source>
        <strain evidence="1 2">DAOM 227022</strain>
    </source>
</reference>
<evidence type="ECO:0000313" key="1">
    <source>
        <dbReference type="EMBL" id="RIA88069.1"/>
    </source>
</evidence>
<proteinExistence type="predicted"/>
<dbReference type="Proteomes" id="UP000265703">
    <property type="component" value="Unassembled WGS sequence"/>
</dbReference>
<name>A0A397ST27_9GLOM</name>
<accession>A0A397ST27</accession>
<evidence type="ECO:0000313" key="2">
    <source>
        <dbReference type="Proteomes" id="UP000265703"/>
    </source>
</evidence>
<comment type="caution">
    <text evidence="1">The sequence shown here is derived from an EMBL/GenBank/DDBJ whole genome shotgun (WGS) entry which is preliminary data.</text>
</comment>
<protein>
    <submittedName>
        <fullName evidence="1">Uncharacterized protein</fullName>
    </submittedName>
</protein>
<gene>
    <name evidence="1" type="ORF">C1645_739667</name>
</gene>
<sequence length="114" mass="12853">MFGEFEVNYTVGVDNSCCDKSLVNSKRTVLQELIVHTVVKGKSEFGLEVRIQSELIYLRCAESLVSKYEFEANSFICTASKGSIINKYKNSPWILWTAGLIQIGWSLQAFLAFT</sequence>
<dbReference type="AlphaFoldDB" id="A0A397ST27"/>
<keyword evidence="2" id="KW-1185">Reference proteome</keyword>